<feature type="compositionally biased region" description="Basic and acidic residues" evidence="2">
    <location>
        <begin position="708"/>
        <end position="727"/>
    </location>
</feature>
<evidence type="ECO:0000313" key="6">
    <source>
        <dbReference type="Proteomes" id="UP000186817"/>
    </source>
</evidence>
<feature type="signal peptide" evidence="3">
    <location>
        <begin position="1"/>
        <end position="15"/>
    </location>
</feature>
<dbReference type="InterPro" id="IPR037138">
    <property type="entry name" value="His_deacetylse_dom_sf"/>
</dbReference>
<protein>
    <submittedName>
        <fullName evidence="5">Type-2 histone deacetylase 2</fullName>
    </submittedName>
</protein>
<feature type="compositionally biased region" description="Basic residues" evidence="2">
    <location>
        <begin position="552"/>
        <end position="570"/>
    </location>
</feature>
<dbReference type="Pfam" id="PF00850">
    <property type="entry name" value="Hist_deacetyl"/>
    <property type="match status" value="1"/>
</dbReference>
<keyword evidence="1" id="KW-0175">Coiled coil</keyword>
<proteinExistence type="predicted"/>
<dbReference type="GO" id="GO:0040029">
    <property type="term" value="P:epigenetic regulation of gene expression"/>
    <property type="evidence" value="ECO:0007669"/>
    <property type="project" value="TreeGrafter"/>
</dbReference>
<dbReference type="Gene3D" id="3.40.800.20">
    <property type="entry name" value="Histone deacetylase domain"/>
    <property type="match status" value="1"/>
</dbReference>
<reference evidence="5 6" key="1">
    <citation type="submission" date="2016-02" db="EMBL/GenBank/DDBJ databases">
        <title>Genome analysis of coral dinoflagellate symbionts highlights evolutionary adaptations to a symbiotic lifestyle.</title>
        <authorList>
            <person name="Aranda M."/>
            <person name="Li Y."/>
            <person name="Liew Y.J."/>
            <person name="Baumgarten S."/>
            <person name="Simakov O."/>
            <person name="Wilson M."/>
            <person name="Piel J."/>
            <person name="Ashoor H."/>
            <person name="Bougouffa S."/>
            <person name="Bajic V.B."/>
            <person name="Ryu T."/>
            <person name="Ravasi T."/>
            <person name="Bayer T."/>
            <person name="Micklem G."/>
            <person name="Kim H."/>
            <person name="Bhak J."/>
            <person name="Lajeunesse T.C."/>
            <person name="Voolstra C.R."/>
        </authorList>
    </citation>
    <scope>NUCLEOTIDE SEQUENCE [LARGE SCALE GENOMIC DNA]</scope>
    <source>
        <strain evidence="5 6">CCMP2467</strain>
    </source>
</reference>
<accession>A0A1Q9E8L4</accession>
<dbReference type="Proteomes" id="UP000186817">
    <property type="component" value="Unassembled WGS sequence"/>
</dbReference>
<dbReference type="SUPFAM" id="SSF52768">
    <property type="entry name" value="Arginase/deacetylase"/>
    <property type="match status" value="1"/>
</dbReference>
<keyword evidence="3" id="KW-0732">Signal</keyword>
<dbReference type="InterPro" id="IPR023696">
    <property type="entry name" value="Ureohydrolase_dom_sf"/>
</dbReference>
<evidence type="ECO:0000256" key="1">
    <source>
        <dbReference type="SAM" id="Coils"/>
    </source>
</evidence>
<dbReference type="GO" id="GO:0000118">
    <property type="term" value="C:histone deacetylase complex"/>
    <property type="evidence" value="ECO:0007669"/>
    <property type="project" value="TreeGrafter"/>
</dbReference>
<feature type="compositionally biased region" description="Basic and acidic residues" evidence="2">
    <location>
        <begin position="140"/>
        <end position="155"/>
    </location>
</feature>
<comment type="caution">
    <text evidence="5">The sequence shown here is derived from an EMBL/GenBank/DDBJ whole genome shotgun (WGS) entry which is preliminary data.</text>
</comment>
<feature type="compositionally biased region" description="Acidic residues" evidence="2">
    <location>
        <begin position="833"/>
        <end position="848"/>
    </location>
</feature>
<dbReference type="PRINTS" id="PR01270">
    <property type="entry name" value="HDASUPER"/>
</dbReference>
<dbReference type="EMBL" id="LSRX01000228">
    <property type="protein sequence ID" value="OLQ03763.1"/>
    <property type="molecule type" value="Genomic_DNA"/>
</dbReference>
<feature type="region of interest" description="Disordered" evidence="2">
    <location>
        <begin position="140"/>
        <end position="181"/>
    </location>
</feature>
<evidence type="ECO:0000313" key="5">
    <source>
        <dbReference type="EMBL" id="OLQ03763.1"/>
    </source>
</evidence>
<dbReference type="OrthoDB" id="424012at2759"/>
<dbReference type="InterPro" id="IPR036249">
    <property type="entry name" value="Thioredoxin-like_sf"/>
</dbReference>
<dbReference type="SUPFAM" id="SSF52833">
    <property type="entry name" value="Thioredoxin-like"/>
    <property type="match status" value="1"/>
</dbReference>
<evidence type="ECO:0000256" key="2">
    <source>
        <dbReference type="SAM" id="MobiDB-lite"/>
    </source>
</evidence>
<evidence type="ECO:0000259" key="4">
    <source>
        <dbReference type="Pfam" id="PF00850"/>
    </source>
</evidence>
<feature type="region of interest" description="Disordered" evidence="2">
    <location>
        <begin position="708"/>
        <end position="735"/>
    </location>
</feature>
<dbReference type="GO" id="GO:0004407">
    <property type="term" value="F:histone deacetylase activity"/>
    <property type="evidence" value="ECO:0007669"/>
    <property type="project" value="TreeGrafter"/>
</dbReference>
<feature type="compositionally biased region" description="Basic and acidic residues" evidence="2">
    <location>
        <begin position="571"/>
        <end position="580"/>
    </location>
</feature>
<dbReference type="PANTHER" id="PTHR10625">
    <property type="entry name" value="HISTONE DEACETYLASE HDAC1-RELATED"/>
    <property type="match status" value="1"/>
</dbReference>
<dbReference type="AlphaFoldDB" id="A0A1Q9E8L4"/>
<dbReference type="InterPro" id="IPR023801">
    <property type="entry name" value="His_deacetylse_dom"/>
</dbReference>
<name>A0A1Q9E8L4_SYMMI</name>
<feature type="region of interest" description="Disordered" evidence="2">
    <location>
        <begin position="549"/>
        <end position="593"/>
    </location>
</feature>
<sequence>MLRVACLALLGLAQAKELTKETWDDAVSGKTVFVKFLVRTLQEDEARLGQADERVRSSDVLIADVDADCTAGGKSKCEEVGVRGYPTIKYGDPDDLQVTNAFEDPLPSRVGIKANFVIRSPSKLRAYVMNGYALSGLFNTEEHEPREDPKQRKEVSAPQDYKGSRKALDPSVGQPTRHQLHTMDPYTQIQDLCDADKKKLLEEYMAMDSSKRETMIKEKEAEIEKLESDFKTFVEGLQKQYSEASDKKDKDVEAIKSSGLGLLKSVHSYRFRVASVFADLLDDPEGSQGFCLLNNVAIGAAYARCVYRHLIHKVAIIDFDVHHGNGTEAIVKNMRPRQNVPPEKSAAYFHAGHLMRITHTPAPSCKPWLDPDADVENVFFASIHGFGAGFYPGSGRTAESTKPRIINVGLRKNSGPVEFRKGMRYRILPALQEFSPDLIFISAGFDGHEDDLIGCCSLSEEDYVWATQQLMAVANRCCQGRLISVLEGGYNTRAEALSPFAAAVTAHVRTLMFTSQNYNFLDYEAELAPGDERTQAEVTESLRFQRREEAKRLRRKRARGFPGGRRRAKKVEKAEEKAVEDQGAPDSSAVPSPPEVKVHWLGLMEDAAEAKLISEELRLECEIRSLEMEISLMDMKRQIEVQEEHLQDWQQMLAKSKAGRLECEKLQGAQEELAQLRAKCAAIEAKRPPRMPSPTRAIREEEGFLEEDARKEVDVPETAGKEAKEAVPEPPPLPPLQLLPEVKALALVDTLSSRQTHLEVYEFAWFWLSRIFVEGCDGSDMRAPDMFGEDGFTDAGRASAGVEESLTPAEGMLETAELGAPASDAPEPAEAPEAGEMEAEEEATEEPADPPLETAEEPVLPMELERETQAEDLPPAEDQQREQPAGEGDEEAVLQLFWVDTKAQLDDAERLVQGEESDYLADAVP</sequence>
<feature type="coiled-coil region" evidence="1">
    <location>
        <begin position="209"/>
        <end position="236"/>
    </location>
</feature>
<feature type="region of interest" description="Disordered" evidence="2">
    <location>
        <begin position="819"/>
        <end position="893"/>
    </location>
</feature>
<dbReference type="PANTHER" id="PTHR10625:SF26">
    <property type="entry name" value="HISTONE DEACETYLASE DOMAIN-CONTAINING PROTEIN"/>
    <property type="match status" value="1"/>
</dbReference>
<dbReference type="InterPro" id="IPR000286">
    <property type="entry name" value="HDACs"/>
</dbReference>
<feature type="chain" id="PRO_5012660849" evidence="3">
    <location>
        <begin position="16"/>
        <end position="925"/>
    </location>
</feature>
<feature type="coiled-coil region" evidence="1">
    <location>
        <begin position="632"/>
        <end position="686"/>
    </location>
</feature>
<evidence type="ECO:0000256" key="3">
    <source>
        <dbReference type="SAM" id="SignalP"/>
    </source>
</evidence>
<gene>
    <name evidence="5" type="primary">hdaC</name>
    <name evidence="5" type="ORF">AK812_SmicGene13281</name>
</gene>
<feature type="domain" description="Histone deacetylase" evidence="4">
    <location>
        <begin position="287"/>
        <end position="505"/>
    </location>
</feature>
<keyword evidence="6" id="KW-1185">Reference proteome</keyword>
<feature type="compositionally biased region" description="Low complexity" evidence="2">
    <location>
        <begin position="820"/>
        <end position="832"/>
    </location>
</feature>
<organism evidence="5 6">
    <name type="scientific">Symbiodinium microadriaticum</name>
    <name type="common">Dinoflagellate</name>
    <name type="synonym">Zooxanthella microadriatica</name>
    <dbReference type="NCBI Taxonomy" id="2951"/>
    <lineage>
        <taxon>Eukaryota</taxon>
        <taxon>Sar</taxon>
        <taxon>Alveolata</taxon>
        <taxon>Dinophyceae</taxon>
        <taxon>Suessiales</taxon>
        <taxon>Symbiodiniaceae</taxon>
        <taxon>Symbiodinium</taxon>
    </lineage>
</organism>
<dbReference type="GO" id="GO:0005737">
    <property type="term" value="C:cytoplasm"/>
    <property type="evidence" value="ECO:0007669"/>
    <property type="project" value="TreeGrafter"/>
</dbReference>